<gene>
    <name evidence="2" type="ORF">D8S85_08385</name>
</gene>
<evidence type="ECO:0000313" key="2">
    <source>
        <dbReference type="EMBL" id="AZS29565.1"/>
    </source>
</evidence>
<keyword evidence="3" id="KW-1185">Reference proteome</keyword>
<feature type="chain" id="PRO_5019192673" evidence="1">
    <location>
        <begin position="20"/>
        <end position="225"/>
    </location>
</feature>
<keyword evidence="1" id="KW-0732">Signal</keyword>
<dbReference type="KEGG" id="buy:D8S85_08385"/>
<name>A0A3S9VSN3_9BACT</name>
<accession>A0A3S9VSN3</accession>
<dbReference type="Proteomes" id="UP000270673">
    <property type="component" value="Chromosome"/>
</dbReference>
<dbReference type="Pfam" id="PF16132">
    <property type="entry name" value="DUF4843"/>
    <property type="match status" value="1"/>
</dbReference>
<dbReference type="PROSITE" id="PS51257">
    <property type="entry name" value="PROKAR_LIPOPROTEIN"/>
    <property type="match status" value="1"/>
</dbReference>
<protein>
    <submittedName>
        <fullName evidence="2">DUF4843 domain-containing protein</fullName>
    </submittedName>
</protein>
<dbReference type="RefSeq" id="WP_106480292.1">
    <property type="nucleotide sequence ID" value="NZ_CP032819.1"/>
</dbReference>
<reference evidence="2 3" key="1">
    <citation type="submission" date="2018-10" db="EMBL/GenBank/DDBJ databases">
        <title>Butyricimonas faecalis sp. nov., isolated from human faeces and emended description of the genus Butyricimonas.</title>
        <authorList>
            <person name="Le Roy T."/>
            <person name="Van der Smissen P."/>
            <person name="Paquot A."/>
            <person name="Delzenne N."/>
            <person name="Muccioli G."/>
            <person name="Collet J.-F."/>
            <person name="Cani P.D."/>
        </authorList>
    </citation>
    <scope>NUCLEOTIDE SEQUENCE [LARGE SCALE GENOMIC DNA]</scope>
    <source>
        <strain evidence="2 3">H184</strain>
    </source>
</reference>
<proteinExistence type="predicted"/>
<dbReference type="InterPro" id="IPR032299">
    <property type="entry name" value="DUF4843"/>
</dbReference>
<sequence>MKKILYYAIALLLGIMACAESEIETWKAKPRVWFTKANDTIIFSFYSQPAEITEYTVEIPISMAGPLSDKDRVVKVEDLGNADPESKYEFIAMIPAGEKTGVLQVTVQKTGNLSVKEDTLGFKICVSDDFEEGLEEYLNNTLVISSKLARPSWWNESSLGYYSNKKMEIIYAVPGVFELLNSDGYLWWDAEIQVAIYKLNKYCRENNIKYNPSDENVITFAYNSK</sequence>
<dbReference type="AlphaFoldDB" id="A0A3S9VSN3"/>
<dbReference type="OrthoDB" id="1002471at2"/>
<evidence type="ECO:0000313" key="3">
    <source>
        <dbReference type="Proteomes" id="UP000270673"/>
    </source>
</evidence>
<evidence type="ECO:0000256" key="1">
    <source>
        <dbReference type="SAM" id="SignalP"/>
    </source>
</evidence>
<dbReference type="EMBL" id="CP032819">
    <property type="protein sequence ID" value="AZS29565.1"/>
    <property type="molecule type" value="Genomic_DNA"/>
</dbReference>
<organism evidence="2 3">
    <name type="scientific">Butyricimonas faecalis</name>
    <dbReference type="NCBI Taxonomy" id="2093856"/>
    <lineage>
        <taxon>Bacteria</taxon>
        <taxon>Pseudomonadati</taxon>
        <taxon>Bacteroidota</taxon>
        <taxon>Bacteroidia</taxon>
        <taxon>Bacteroidales</taxon>
        <taxon>Odoribacteraceae</taxon>
        <taxon>Butyricimonas</taxon>
    </lineage>
</organism>
<feature type="signal peptide" evidence="1">
    <location>
        <begin position="1"/>
        <end position="19"/>
    </location>
</feature>